<protein>
    <submittedName>
        <fullName evidence="1">Uncharacterized protein</fullName>
    </submittedName>
</protein>
<reference evidence="1 2" key="1">
    <citation type="submission" date="2018-06" db="EMBL/GenBank/DDBJ databases">
        <authorList>
            <consortium name="Pathogen Informatics"/>
            <person name="Doyle S."/>
        </authorList>
    </citation>
    <scope>NUCLEOTIDE SEQUENCE [LARGE SCALE GENOMIC DNA]</scope>
    <source>
        <strain evidence="1 2">NCTC12264</strain>
    </source>
</reference>
<dbReference type="EMBL" id="UFUZ01000001">
    <property type="protein sequence ID" value="SUX26190.1"/>
    <property type="molecule type" value="Genomic_DNA"/>
</dbReference>
<name>A0A381DWR6_CAMUP</name>
<sequence>MQYQLKYKITNTKNNLSKIVKNEFYSTKELTKIIFFYQNIGFKVELLNFKKEKGLKDEKDY</sequence>
<accession>A0A381DWR6</accession>
<dbReference type="RefSeq" id="WP_115629098.1">
    <property type="nucleotide sequence ID" value="NZ_JAEMGH010000013.1"/>
</dbReference>
<dbReference type="Proteomes" id="UP000254161">
    <property type="component" value="Unassembled WGS sequence"/>
</dbReference>
<gene>
    <name evidence="1" type="ORF">NCTC12264_00411</name>
</gene>
<dbReference type="AlphaFoldDB" id="A0A381DWR6"/>
<proteinExistence type="predicted"/>
<evidence type="ECO:0000313" key="2">
    <source>
        <dbReference type="Proteomes" id="UP000254161"/>
    </source>
</evidence>
<evidence type="ECO:0000313" key="1">
    <source>
        <dbReference type="EMBL" id="SUX26190.1"/>
    </source>
</evidence>
<organism evidence="1 2">
    <name type="scientific">Campylobacter upsaliensis</name>
    <dbReference type="NCBI Taxonomy" id="28080"/>
    <lineage>
        <taxon>Bacteria</taxon>
        <taxon>Pseudomonadati</taxon>
        <taxon>Campylobacterota</taxon>
        <taxon>Epsilonproteobacteria</taxon>
        <taxon>Campylobacterales</taxon>
        <taxon>Campylobacteraceae</taxon>
        <taxon>Campylobacter</taxon>
    </lineage>
</organism>